<dbReference type="SMART" id="SM00448">
    <property type="entry name" value="REC"/>
    <property type="match status" value="1"/>
</dbReference>
<dbReference type="RefSeq" id="WP_145087386.1">
    <property type="nucleotide sequence ID" value="NZ_CP036274.1"/>
</dbReference>
<dbReference type="PROSITE" id="PS50110">
    <property type="entry name" value="RESPONSE_REGULATORY"/>
    <property type="match status" value="1"/>
</dbReference>
<dbReference type="GO" id="GO:0000160">
    <property type="term" value="P:phosphorelay signal transduction system"/>
    <property type="evidence" value="ECO:0007669"/>
    <property type="project" value="InterPro"/>
</dbReference>
<dbReference type="PRINTS" id="PR00038">
    <property type="entry name" value="HTHLUXR"/>
</dbReference>
<dbReference type="PROSITE" id="PS00622">
    <property type="entry name" value="HTH_LUXR_1"/>
    <property type="match status" value="1"/>
</dbReference>
<dbReference type="InterPro" id="IPR000792">
    <property type="entry name" value="Tscrpt_reg_LuxR_C"/>
</dbReference>
<reference evidence="8 9" key="1">
    <citation type="submission" date="2019-02" db="EMBL/GenBank/DDBJ databases">
        <title>Deep-cultivation of Planctomycetes and their phenomic and genomic characterization uncovers novel biology.</title>
        <authorList>
            <person name="Wiegand S."/>
            <person name="Jogler M."/>
            <person name="Boedeker C."/>
            <person name="Pinto D."/>
            <person name="Vollmers J."/>
            <person name="Rivas-Marin E."/>
            <person name="Kohn T."/>
            <person name="Peeters S.H."/>
            <person name="Heuer A."/>
            <person name="Rast P."/>
            <person name="Oberbeckmann S."/>
            <person name="Bunk B."/>
            <person name="Jeske O."/>
            <person name="Meyerdierks A."/>
            <person name="Storesund J.E."/>
            <person name="Kallscheuer N."/>
            <person name="Luecker S."/>
            <person name="Lage O.M."/>
            <person name="Pohl T."/>
            <person name="Merkel B.J."/>
            <person name="Hornburger P."/>
            <person name="Mueller R.-W."/>
            <person name="Bruemmer F."/>
            <person name="Labrenz M."/>
            <person name="Spormann A.M."/>
            <person name="Op den Camp H."/>
            <person name="Overmann J."/>
            <person name="Amann R."/>
            <person name="Jetten M.S.M."/>
            <person name="Mascher T."/>
            <person name="Medema M.H."/>
            <person name="Devos D.P."/>
            <person name="Kaster A.-K."/>
            <person name="Ovreas L."/>
            <person name="Rohde M."/>
            <person name="Galperin M.Y."/>
            <person name="Jogler C."/>
        </authorList>
    </citation>
    <scope>NUCLEOTIDE SEQUENCE [LARGE SCALE GENOMIC DNA]</scope>
    <source>
        <strain evidence="8 9">ETA_A8</strain>
    </source>
</reference>
<dbReference type="CDD" id="cd17535">
    <property type="entry name" value="REC_NarL-like"/>
    <property type="match status" value="1"/>
</dbReference>
<feature type="modified residue" description="4-aspartylphosphate" evidence="5">
    <location>
        <position position="56"/>
    </location>
</feature>
<dbReference type="InterPro" id="IPR016032">
    <property type="entry name" value="Sig_transdc_resp-reg_C-effctor"/>
</dbReference>
<dbReference type="PROSITE" id="PS50043">
    <property type="entry name" value="HTH_LUXR_2"/>
    <property type="match status" value="1"/>
</dbReference>
<dbReference type="Pfam" id="PF00196">
    <property type="entry name" value="GerE"/>
    <property type="match status" value="1"/>
</dbReference>
<dbReference type="PANTHER" id="PTHR43214">
    <property type="entry name" value="TWO-COMPONENT RESPONSE REGULATOR"/>
    <property type="match status" value="1"/>
</dbReference>
<keyword evidence="3" id="KW-0238">DNA-binding</keyword>
<dbReference type="InterPro" id="IPR039420">
    <property type="entry name" value="WalR-like"/>
</dbReference>
<dbReference type="Gene3D" id="3.40.50.2300">
    <property type="match status" value="1"/>
</dbReference>
<keyword evidence="9" id="KW-1185">Reference proteome</keyword>
<organism evidence="8 9">
    <name type="scientific">Anatilimnocola aggregata</name>
    <dbReference type="NCBI Taxonomy" id="2528021"/>
    <lineage>
        <taxon>Bacteria</taxon>
        <taxon>Pseudomonadati</taxon>
        <taxon>Planctomycetota</taxon>
        <taxon>Planctomycetia</taxon>
        <taxon>Pirellulales</taxon>
        <taxon>Pirellulaceae</taxon>
        <taxon>Anatilimnocola</taxon>
    </lineage>
</organism>
<dbReference type="CDD" id="cd06170">
    <property type="entry name" value="LuxR_C_like"/>
    <property type="match status" value="1"/>
</dbReference>
<dbReference type="Proteomes" id="UP000315017">
    <property type="component" value="Chromosome"/>
</dbReference>
<dbReference type="EMBL" id="CP036274">
    <property type="protein sequence ID" value="QDU26635.1"/>
    <property type="molecule type" value="Genomic_DNA"/>
</dbReference>
<name>A0A517Y8U4_9BACT</name>
<keyword evidence="1 5" id="KW-0597">Phosphoprotein</keyword>
<evidence type="ECO:0000256" key="3">
    <source>
        <dbReference type="ARBA" id="ARBA00023125"/>
    </source>
</evidence>
<dbReference type="InterPro" id="IPR001789">
    <property type="entry name" value="Sig_transdc_resp-reg_receiver"/>
</dbReference>
<gene>
    <name evidence="8" type="primary">nreC_1</name>
    <name evidence="8" type="ORF">ETAA8_17160</name>
</gene>
<evidence type="ECO:0000256" key="2">
    <source>
        <dbReference type="ARBA" id="ARBA00023015"/>
    </source>
</evidence>
<dbReference type="GO" id="GO:0003677">
    <property type="term" value="F:DNA binding"/>
    <property type="evidence" value="ECO:0007669"/>
    <property type="project" value="UniProtKB-KW"/>
</dbReference>
<dbReference type="InterPro" id="IPR011006">
    <property type="entry name" value="CheY-like_superfamily"/>
</dbReference>
<feature type="domain" description="HTH luxR-type" evidence="6">
    <location>
        <begin position="148"/>
        <end position="213"/>
    </location>
</feature>
<accession>A0A517Y8U4</accession>
<keyword evidence="2" id="KW-0805">Transcription regulation</keyword>
<sequence>MAKIRVLVADDHAVLRSGLKLLINSQSDMQVVGEAGSHEEALRKSRELKPDVLTLDLTMPGGTATKVIETLSRECPATRIVVLTMHDDAAYFRVAMAAGAFGYVVKQSADTELLDAIRCVARGKIYTHVQLATASDRPAVMLVPPNGPTNLLSSLSEREREVLTMVAQGHTNQAVADRLDLSVKTVESYRARLMTKLGLHNRAELTQLAMEAGLLAGSGGQD</sequence>
<evidence type="ECO:0000256" key="1">
    <source>
        <dbReference type="ARBA" id="ARBA00022553"/>
    </source>
</evidence>
<dbReference type="InterPro" id="IPR058245">
    <property type="entry name" value="NreC/VraR/RcsB-like_REC"/>
</dbReference>
<dbReference type="Pfam" id="PF00072">
    <property type="entry name" value="Response_reg"/>
    <property type="match status" value="1"/>
</dbReference>
<evidence type="ECO:0000256" key="4">
    <source>
        <dbReference type="ARBA" id="ARBA00023163"/>
    </source>
</evidence>
<dbReference type="GO" id="GO:0006355">
    <property type="term" value="P:regulation of DNA-templated transcription"/>
    <property type="evidence" value="ECO:0007669"/>
    <property type="project" value="InterPro"/>
</dbReference>
<dbReference type="SUPFAM" id="SSF52172">
    <property type="entry name" value="CheY-like"/>
    <property type="match status" value="1"/>
</dbReference>
<protein>
    <submittedName>
        <fullName evidence="8">Oxygen regulatory protein NreC</fullName>
    </submittedName>
</protein>
<evidence type="ECO:0000313" key="9">
    <source>
        <dbReference type="Proteomes" id="UP000315017"/>
    </source>
</evidence>
<dbReference type="PANTHER" id="PTHR43214:SF41">
    <property type="entry name" value="NITRATE_NITRITE RESPONSE REGULATOR PROTEIN NARP"/>
    <property type="match status" value="1"/>
</dbReference>
<evidence type="ECO:0000256" key="5">
    <source>
        <dbReference type="PROSITE-ProRule" id="PRU00169"/>
    </source>
</evidence>
<feature type="domain" description="Response regulatory" evidence="7">
    <location>
        <begin position="5"/>
        <end position="121"/>
    </location>
</feature>
<dbReference type="SUPFAM" id="SSF46894">
    <property type="entry name" value="C-terminal effector domain of the bipartite response regulators"/>
    <property type="match status" value="1"/>
</dbReference>
<dbReference type="KEGG" id="aagg:ETAA8_17160"/>
<dbReference type="AlphaFoldDB" id="A0A517Y8U4"/>
<keyword evidence="4" id="KW-0804">Transcription</keyword>
<evidence type="ECO:0000259" key="7">
    <source>
        <dbReference type="PROSITE" id="PS50110"/>
    </source>
</evidence>
<dbReference type="OrthoDB" id="9796655at2"/>
<evidence type="ECO:0000259" key="6">
    <source>
        <dbReference type="PROSITE" id="PS50043"/>
    </source>
</evidence>
<evidence type="ECO:0000313" key="8">
    <source>
        <dbReference type="EMBL" id="QDU26635.1"/>
    </source>
</evidence>
<proteinExistence type="predicted"/>
<dbReference type="SMART" id="SM00421">
    <property type="entry name" value="HTH_LUXR"/>
    <property type="match status" value="1"/>
</dbReference>